<dbReference type="Pfam" id="PF00561">
    <property type="entry name" value="Abhydrolase_1"/>
    <property type="match status" value="1"/>
</dbReference>
<dbReference type="EMBL" id="FQZO01000004">
    <property type="protein sequence ID" value="SHJ29347.1"/>
    <property type="molecule type" value="Genomic_DNA"/>
</dbReference>
<dbReference type="PRINTS" id="PR00793">
    <property type="entry name" value="PROAMNOPTASE"/>
</dbReference>
<dbReference type="GO" id="GO:0006508">
    <property type="term" value="P:proteolysis"/>
    <property type="evidence" value="ECO:0007669"/>
    <property type="project" value="InterPro"/>
</dbReference>
<dbReference type="PANTHER" id="PTHR43798:SF31">
    <property type="entry name" value="AB HYDROLASE SUPERFAMILY PROTEIN YCLE"/>
    <property type="match status" value="1"/>
</dbReference>
<feature type="domain" description="AB hydrolase-1" evidence="3">
    <location>
        <begin position="25"/>
        <end position="124"/>
    </location>
</feature>
<dbReference type="GO" id="GO:0004177">
    <property type="term" value="F:aminopeptidase activity"/>
    <property type="evidence" value="ECO:0007669"/>
    <property type="project" value="UniProtKB-EC"/>
</dbReference>
<dbReference type="InterPro" id="IPR050266">
    <property type="entry name" value="AB_hydrolase_sf"/>
</dbReference>
<dbReference type="OrthoDB" id="9773293at2"/>
<evidence type="ECO:0000256" key="2">
    <source>
        <dbReference type="ARBA" id="ARBA00022801"/>
    </source>
</evidence>
<dbReference type="InterPro" id="IPR000073">
    <property type="entry name" value="AB_hydrolase_1"/>
</dbReference>
<keyword evidence="4" id="KW-0575">Peroxidase</keyword>
<dbReference type="RefSeq" id="WP_073007367.1">
    <property type="nucleotide sequence ID" value="NZ_FQZO01000004.1"/>
</dbReference>
<evidence type="ECO:0000313" key="4">
    <source>
        <dbReference type="EMBL" id="SHJ29347.1"/>
    </source>
</evidence>
<dbReference type="PRINTS" id="PR00111">
    <property type="entry name" value="ABHYDROLASE"/>
</dbReference>
<dbReference type="AlphaFoldDB" id="A0A1M6I4H5"/>
<dbReference type="SUPFAM" id="SSF53474">
    <property type="entry name" value="alpha/beta-Hydrolases"/>
    <property type="match status" value="1"/>
</dbReference>
<reference evidence="4 5" key="1">
    <citation type="submission" date="2016-11" db="EMBL/GenBank/DDBJ databases">
        <authorList>
            <person name="Jaros S."/>
            <person name="Januszkiewicz K."/>
            <person name="Wedrychowicz H."/>
        </authorList>
    </citation>
    <scope>NUCLEOTIDE SEQUENCE [LARGE SCALE GENOMIC DNA]</scope>
    <source>
        <strain evidence="4 5">DSM 21864</strain>
    </source>
</reference>
<gene>
    <name evidence="4" type="ORF">SAMN05444401_2632</name>
</gene>
<keyword evidence="4" id="KW-0560">Oxidoreductase</keyword>
<dbReference type="Gene3D" id="3.40.50.1820">
    <property type="entry name" value="alpha/beta hydrolase"/>
    <property type="match status" value="1"/>
</dbReference>
<evidence type="ECO:0000259" key="3">
    <source>
        <dbReference type="Pfam" id="PF00561"/>
    </source>
</evidence>
<keyword evidence="5" id="KW-1185">Reference proteome</keyword>
<dbReference type="PANTHER" id="PTHR43798">
    <property type="entry name" value="MONOACYLGLYCEROL LIPASE"/>
    <property type="match status" value="1"/>
</dbReference>
<proteinExistence type="inferred from homology"/>
<dbReference type="GO" id="GO:0016020">
    <property type="term" value="C:membrane"/>
    <property type="evidence" value="ECO:0007669"/>
    <property type="project" value="TreeGrafter"/>
</dbReference>
<accession>A0A1M6I4H5</accession>
<dbReference type="STRING" id="1121298.SAMN05444401_2632"/>
<evidence type="ECO:0000313" key="5">
    <source>
        <dbReference type="Proteomes" id="UP000184080"/>
    </source>
</evidence>
<comment type="similarity">
    <text evidence="1">Belongs to the peptidase S33 family.</text>
</comment>
<protein>
    <submittedName>
        <fullName evidence="4">Non-heme chloroperoxidase</fullName>
    </submittedName>
</protein>
<name>A0A1M6I4H5_9CLOT</name>
<dbReference type="Proteomes" id="UP000184080">
    <property type="component" value="Unassembled WGS sequence"/>
</dbReference>
<dbReference type="GO" id="GO:0004601">
    <property type="term" value="F:peroxidase activity"/>
    <property type="evidence" value="ECO:0007669"/>
    <property type="project" value="UniProtKB-KW"/>
</dbReference>
<sequence length="271" mass="30955">MGYYIKVESNVKVYVEDINPQGKNTILFLHGWPGSHKLFEYQFDQLPRRGIRCIGLDTRGFGKSDKPWEGYDYDTLSDDVRCVVEAFNLQDFTIAGHSTGGAIAIRYMARHHGYGVSKLALFAAAAPSLIKRDNFPYGLEKDAVNDIIRGTYSDRPKMLRNFGDTFFFQSISEPFSDWFFQLGLQAAGWSTAAIANTWLGEERLFSDLEKINVPTLILHGIHDKIVLFPLAQVQNQCIKNSKLVQFIYSGHGLFYDERDKFNKELINFIEK</sequence>
<evidence type="ECO:0000256" key="1">
    <source>
        <dbReference type="ARBA" id="ARBA00010088"/>
    </source>
</evidence>
<organism evidence="4 5">
    <name type="scientific">Clostridium amylolyticum</name>
    <dbReference type="NCBI Taxonomy" id="1121298"/>
    <lineage>
        <taxon>Bacteria</taxon>
        <taxon>Bacillati</taxon>
        <taxon>Bacillota</taxon>
        <taxon>Clostridia</taxon>
        <taxon>Eubacteriales</taxon>
        <taxon>Clostridiaceae</taxon>
        <taxon>Clostridium</taxon>
    </lineage>
</organism>
<keyword evidence="2" id="KW-0378">Hydrolase</keyword>
<dbReference type="InterPro" id="IPR029058">
    <property type="entry name" value="AB_hydrolase_fold"/>
</dbReference>
<dbReference type="InterPro" id="IPR002410">
    <property type="entry name" value="Peptidase_S33"/>
</dbReference>